<evidence type="ECO:0000256" key="6">
    <source>
        <dbReference type="ARBA" id="ARBA00022777"/>
    </source>
</evidence>
<evidence type="ECO:0000313" key="14">
    <source>
        <dbReference type="WBParaSite" id="SRDH1_72730.2"/>
    </source>
</evidence>
<name>A0AA85G0E8_9TREM</name>
<proteinExistence type="inferred from homology"/>
<dbReference type="GO" id="GO:0004693">
    <property type="term" value="F:cyclin-dependent protein serine/threonine kinase activity"/>
    <property type="evidence" value="ECO:0007669"/>
    <property type="project" value="UniProtKB-EC"/>
</dbReference>
<dbReference type="GO" id="GO:0005634">
    <property type="term" value="C:nucleus"/>
    <property type="evidence" value="ECO:0007669"/>
    <property type="project" value="TreeGrafter"/>
</dbReference>
<evidence type="ECO:0000256" key="7">
    <source>
        <dbReference type="ARBA" id="ARBA00022840"/>
    </source>
</evidence>
<dbReference type="PROSITE" id="PS50011">
    <property type="entry name" value="PROTEIN_KINASE_DOM"/>
    <property type="match status" value="1"/>
</dbReference>
<dbReference type="GO" id="GO:0005524">
    <property type="term" value="F:ATP binding"/>
    <property type="evidence" value="ECO:0007669"/>
    <property type="project" value="UniProtKB-UniRule"/>
</dbReference>
<dbReference type="InterPro" id="IPR008271">
    <property type="entry name" value="Ser/Thr_kinase_AS"/>
</dbReference>
<dbReference type="EC" id="2.7.11.22" evidence="2"/>
<feature type="binding site" evidence="10">
    <location>
        <position position="638"/>
    </location>
    <ligand>
        <name>ATP</name>
        <dbReference type="ChEBI" id="CHEBI:30616"/>
    </ligand>
</feature>
<keyword evidence="5 10" id="KW-0547">Nucleotide-binding</keyword>
<dbReference type="AlphaFoldDB" id="A0AA85G0E8"/>
<comment type="catalytic activity">
    <reaction evidence="9">
        <text>L-seryl-[protein] + ATP = O-phospho-L-seryl-[protein] + ADP + H(+)</text>
        <dbReference type="Rhea" id="RHEA:17989"/>
        <dbReference type="Rhea" id="RHEA-COMP:9863"/>
        <dbReference type="Rhea" id="RHEA-COMP:11604"/>
        <dbReference type="ChEBI" id="CHEBI:15378"/>
        <dbReference type="ChEBI" id="CHEBI:29999"/>
        <dbReference type="ChEBI" id="CHEBI:30616"/>
        <dbReference type="ChEBI" id="CHEBI:83421"/>
        <dbReference type="ChEBI" id="CHEBI:456216"/>
        <dbReference type="EC" id="2.7.11.22"/>
    </reaction>
</comment>
<dbReference type="Gene3D" id="1.10.510.10">
    <property type="entry name" value="Transferase(Phosphotransferase) domain 1"/>
    <property type="match status" value="1"/>
</dbReference>
<dbReference type="Gene3D" id="3.30.200.20">
    <property type="entry name" value="Phosphorylase Kinase, domain 1"/>
    <property type="match status" value="1"/>
</dbReference>
<evidence type="ECO:0000256" key="5">
    <source>
        <dbReference type="ARBA" id="ARBA00022741"/>
    </source>
</evidence>
<dbReference type="InterPro" id="IPR050108">
    <property type="entry name" value="CDK"/>
</dbReference>
<evidence type="ECO:0000256" key="10">
    <source>
        <dbReference type="PROSITE-ProRule" id="PRU10141"/>
    </source>
</evidence>
<feature type="domain" description="Protein kinase" evidence="12">
    <location>
        <begin position="609"/>
        <end position="893"/>
    </location>
</feature>
<dbReference type="FunFam" id="1.10.510.10:FF:000611">
    <property type="entry name" value="CMGC family protein kinase"/>
    <property type="match status" value="1"/>
</dbReference>
<reference evidence="13" key="1">
    <citation type="submission" date="2022-06" db="EMBL/GenBank/DDBJ databases">
        <authorList>
            <person name="Berger JAMES D."/>
            <person name="Berger JAMES D."/>
        </authorList>
    </citation>
    <scope>NUCLEOTIDE SEQUENCE [LARGE SCALE GENOMIC DNA]</scope>
</reference>
<evidence type="ECO:0000256" key="3">
    <source>
        <dbReference type="ARBA" id="ARBA00022527"/>
    </source>
</evidence>
<keyword evidence="3" id="KW-0723">Serine/threonine-protein kinase</keyword>
<dbReference type="Pfam" id="PF00069">
    <property type="entry name" value="Pkinase"/>
    <property type="match status" value="1"/>
</dbReference>
<dbReference type="SUPFAM" id="SSF56112">
    <property type="entry name" value="Protein kinase-like (PK-like)"/>
    <property type="match status" value="1"/>
</dbReference>
<keyword evidence="7 10" id="KW-0067">ATP-binding</keyword>
<keyword evidence="4" id="KW-0808">Transferase</keyword>
<evidence type="ECO:0000259" key="12">
    <source>
        <dbReference type="PROSITE" id="PS50011"/>
    </source>
</evidence>
<dbReference type="SMART" id="SM00220">
    <property type="entry name" value="S_TKc"/>
    <property type="match status" value="1"/>
</dbReference>
<evidence type="ECO:0000256" key="4">
    <source>
        <dbReference type="ARBA" id="ARBA00022679"/>
    </source>
</evidence>
<sequence>MFSNIRRKFTHPRSKPNSPTGQCLTKKEEGTTKKDRVEFVKRESNSNEPLSLRNTFTGSDYTKTTTISSVHNEVTLNGCDTKNFDNSNSQKYPSTLNHHHLNETASETMNSSLHNNTNNSQCQNNKTDDTCKTTASNKSNFHKDSIVYSSQLDINNNNITSSPGSESFLGSFDGCGSGGGDGGRGGSSTSYLSPASSSAKDSKTEEDLEEEKYFNNNSNIDNCNNKSVMKNHNSCDHQQLSSSPKILTTHLIQNKLNPDSLSTISQSLNITTNNKTHPSSDNNNNNNTCIHKNETCNVCDQNSNHLNNTCNINCQINSTPSIDESPVYDNYIPDIISSLTAMTTTTTINHNSVKLLTTTNGCKHSQHQLLMSNNNSSSNNNNNFMQTNNDHIHQSPHMTSSTTNHSPAFTMNGINKPWSSVDGYNTSRIVVGTTIKEEEIESEEFNSLTTFQSCNTEKNLKNSTSTKSLSSNQQKLMNSYNHVKDPLNLPIQLGPHLAAAVVQASDETGTTTADLVAGLAEVRRRPIDARNRLRRLGLMQTPDNGNFYEELSFDNKVGNSISNRLSLPASINLPPHLWHRATQFLEEPMSRRERRCSLSEIGFGKLESYAKLDLLGQGTYATVYKGKSLLTETLVALKEIRLEHDEGAPCTAIREVSLLRNLRHANIVTLHDIIHTEKSLTLVFEYVERDLKQYLHDCHGIMHSDNVQLFLYQLLRGLAYCHERRILHRDLKPQNLLINSRGDLKLADFGLARAKSIPIKTYSNEVVTLWYRPPDILLGSTEYSTHIDMWGVGCIFYEMATGWPLFPGSTVEEQLTLIFKRLGTPNERSWPGVTSHPDYSKSLKYGPYPGEPGGLPHLTPRLSRRAHRLMAELLVFPGIRRISAMKALKHEYFTDSSRFPFHTFNSLSADSSVFDVPGVRLACDPGRSASLPANRMSTSSYFSSTNGYNNNNIVRCTNSQLKVNPHHRHSQIEMNNLMKHRNNHDYYRNQMSGLSNCNNVKMIASQFQSYTKNINTTTNNNSNSNNNNIDTTTNNNCNNNNHFFPKYHCEISNMPPAPPPHQSISSNSMCAVQVYFNNTTGNTTANNNNNNNAYCRPYSTAFESNYPLPAISNSRSFINSDFVLGPTKFNDQHQIKPIIESTIIGLGVTNCTTSISNNINETSNNATAVVYKPQTVNRSNWLNIGRQSSGRFEDRRRSLFS</sequence>
<feature type="compositionally biased region" description="Basic residues" evidence="11">
    <location>
        <begin position="1"/>
        <end position="14"/>
    </location>
</feature>
<dbReference type="FunFam" id="3.30.200.20:FF:000007">
    <property type="entry name" value="Cyclin-dependent kinase 14, putative"/>
    <property type="match status" value="1"/>
</dbReference>
<dbReference type="InterPro" id="IPR017441">
    <property type="entry name" value="Protein_kinase_ATP_BS"/>
</dbReference>
<keyword evidence="13" id="KW-1185">Reference proteome</keyword>
<feature type="region of interest" description="Disordered" evidence="11">
    <location>
        <begin position="179"/>
        <end position="216"/>
    </location>
</feature>
<reference evidence="14" key="2">
    <citation type="submission" date="2023-11" db="UniProtKB">
        <authorList>
            <consortium name="WormBaseParasite"/>
        </authorList>
    </citation>
    <scope>IDENTIFICATION</scope>
</reference>
<organism evidence="13 14">
    <name type="scientific">Schistosoma rodhaini</name>
    <dbReference type="NCBI Taxonomy" id="6188"/>
    <lineage>
        <taxon>Eukaryota</taxon>
        <taxon>Metazoa</taxon>
        <taxon>Spiralia</taxon>
        <taxon>Lophotrochozoa</taxon>
        <taxon>Platyhelminthes</taxon>
        <taxon>Trematoda</taxon>
        <taxon>Digenea</taxon>
        <taxon>Strigeidida</taxon>
        <taxon>Schistosomatoidea</taxon>
        <taxon>Schistosomatidae</taxon>
        <taxon>Schistosoma</taxon>
    </lineage>
</organism>
<evidence type="ECO:0000256" key="11">
    <source>
        <dbReference type="SAM" id="MobiDB-lite"/>
    </source>
</evidence>
<dbReference type="PROSITE" id="PS00107">
    <property type="entry name" value="PROTEIN_KINASE_ATP"/>
    <property type="match status" value="1"/>
</dbReference>
<dbReference type="InterPro" id="IPR000719">
    <property type="entry name" value="Prot_kinase_dom"/>
</dbReference>
<evidence type="ECO:0000313" key="13">
    <source>
        <dbReference type="Proteomes" id="UP000050792"/>
    </source>
</evidence>
<dbReference type="InterPro" id="IPR011009">
    <property type="entry name" value="Kinase-like_dom_sf"/>
</dbReference>
<protein>
    <recommendedName>
        <fullName evidence="2">cyclin-dependent kinase</fullName>
        <ecNumber evidence="2">2.7.11.22</ecNumber>
    </recommendedName>
</protein>
<dbReference type="WBParaSite" id="SRDH1_72730.2">
    <property type="protein sequence ID" value="SRDH1_72730.2"/>
    <property type="gene ID" value="SRDH1_72730"/>
</dbReference>
<dbReference type="Proteomes" id="UP000050792">
    <property type="component" value="Unassembled WGS sequence"/>
</dbReference>
<dbReference type="GO" id="GO:0005737">
    <property type="term" value="C:cytoplasm"/>
    <property type="evidence" value="ECO:0007669"/>
    <property type="project" value="TreeGrafter"/>
</dbReference>
<feature type="region of interest" description="Disordered" evidence="11">
    <location>
        <begin position="1"/>
        <end position="33"/>
    </location>
</feature>
<dbReference type="PROSITE" id="PS00108">
    <property type="entry name" value="PROTEIN_KINASE_ST"/>
    <property type="match status" value="1"/>
</dbReference>
<evidence type="ECO:0000256" key="2">
    <source>
        <dbReference type="ARBA" id="ARBA00012425"/>
    </source>
</evidence>
<feature type="compositionally biased region" description="Low complexity" evidence="11">
    <location>
        <begin position="187"/>
        <end position="199"/>
    </location>
</feature>
<evidence type="ECO:0000256" key="8">
    <source>
        <dbReference type="ARBA" id="ARBA00047811"/>
    </source>
</evidence>
<feature type="region of interest" description="Disordered" evidence="11">
    <location>
        <begin position="107"/>
        <end position="136"/>
    </location>
</feature>
<feature type="compositionally biased region" description="Low complexity" evidence="11">
    <location>
        <begin position="115"/>
        <end position="125"/>
    </location>
</feature>
<accession>A0AA85G0E8</accession>
<comment type="catalytic activity">
    <reaction evidence="8">
        <text>L-threonyl-[protein] + ATP = O-phospho-L-threonyl-[protein] + ADP + H(+)</text>
        <dbReference type="Rhea" id="RHEA:46608"/>
        <dbReference type="Rhea" id="RHEA-COMP:11060"/>
        <dbReference type="Rhea" id="RHEA-COMP:11605"/>
        <dbReference type="ChEBI" id="CHEBI:15378"/>
        <dbReference type="ChEBI" id="CHEBI:30013"/>
        <dbReference type="ChEBI" id="CHEBI:30616"/>
        <dbReference type="ChEBI" id="CHEBI:61977"/>
        <dbReference type="ChEBI" id="CHEBI:456216"/>
        <dbReference type="EC" id="2.7.11.22"/>
    </reaction>
</comment>
<keyword evidence="6" id="KW-0418">Kinase</keyword>
<evidence type="ECO:0000256" key="1">
    <source>
        <dbReference type="ARBA" id="ARBA00006485"/>
    </source>
</evidence>
<dbReference type="PANTHER" id="PTHR24056:SF246">
    <property type="entry name" value="ECDYSONE-INDUCED PROTEIN 63E, ISOFORM N"/>
    <property type="match status" value="1"/>
</dbReference>
<comment type="similarity">
    <text evidence="1">Belongs to the protein kinase superfamily. CMGC Ser/Thr protein kinase family. CDC2/CDKX subfamily.</text>
</comment>
<evidence type="ECO:0000256" key="9">
    <source>
        <dbReference type="ARBA" id="ARBA00048367"/>
    </source>
</evidence>
<dbReference type="PANTHER" id="PTHR24056">
    <property type="entry name" value="CELL DIVISION PROTEIN KINASE"/>
    <property type="match status" value="1"/>
</dbReference>